<dbReference type="InterPro" id="IPR036291">
    <property type="entry name" value="NAD(P)-bd_dom_sf"/>
</dbReference>
<evidence type="ECO:0000313" key="1">
    <source>
        <dbReference type="EMBL" id="OUD04894.1"/>
    </source>
</evidence>
<dbReference type="SUPFAM" id="SSF51735">
    <property type="entry name" value="NAD(P)-binding Rossmann-fold domains"/>
    <property type="match status" value="1"/>
</dbReference>
<evidence type="ECO:0008006" key="3">
    <source>
        <dbReference type="Google" id="ProtNLM"/>
    </source>
</evidence>
<organism evidence="1 2">
    <name type="scientific">Streptomyces swartbergensis</name>
    <dbReference type="NCBI Taxonomy" id="487165"/>
    <lineage>
        <taxon>Bacteria</taxon>
        <taxon>Bacillati</taxon>
        <taxon>Actinomycetota</taxon>
        <taxon>Actinomycetes</taxon>
        <taxon>Kitasatosporales</taxon>
        <taxon>Streptomycetaceae</taxon>
        <taxon>Streptomyces</taxon>
    </lineage>
</organism>
<protein>
    <recommendedName>
        <fullName evidence="3">Short-chain dehydrogenase</fullName>
    </recommendedName>
</protein>
<keyword evidence="2" id="KW-1185">Reference proteome</keyword>
<gene>
    <name evidence="1" type="ORF">CA983_01840</name>
</gene>
<reference evidence="1 2" key="1">
    <citation type="submission" date="2017-05" db="EMBL/GenBank/DDBJ databases">
        <title>Biotechnological potential of actinobacteria isolated from South African environments.</title>
        <authorList>
            <person name="Le Roes-Hill M."/>
            <person name="Prins A."/>
            <person name="Durrell K.A."/>
        </authorList>
    </citation>
    <scope>NUCLEOTIDE SEQUENCE [LARGE SCALE GENOMIC DNA]</scope>
    <source>
        <strain evidence="1 2">HMC13</strain>
    </source>
</reference>
<proteinExistence type="predicted"/>
<accession>A0A243SAZ6</accession>
<dbReference type="AlphaFoldDB" id="A0A243SAZ6"/>
<name>A0A243SAZ6_9ACTN</name>
<sequence length="53" mass="5461">MDLAPRIRVNAVSPGAIASHGMAAVTGNPEVKAAMENAIPLRCLGDPEHIAAR</sequence>
<dbReference type="Gene3D" id="3.40.50.720">
    <property type="entry name" value="NAD(P)-binding Rossmann-like Domain"/>
    <property type="match status" value="1"/>
</dbReference>
<dbReference type="Pfam" id="PF13561">
    <property type="entry name" value="adh_short_C2"/>
    <property type="match status" value="1"/>
</dbReference>
<dbReference type="Proteomes" id="UP000195105">
    <property type="component" value="Unassembled WGS sequence"/>
</dbReference>
<dbReference type="EMBL" id="NGFN01000005">
    <property type="protein sequence ID" value="OUD04894.1"/>
    <property type="molecule type" value="Genomic_DNA"/>
</dbReference>
<dbReference type="PRINTS" id="PR00081">
    <property type="entry name" value="GDHRDH"/>
</dbReference>
<comment type="caution">
    <text evidence="1">The sequence shown here is derived from an EMBL/GenBank/DDBJ whole genome shotgun (WGS) entry which is preliminary data.</text>
</comment>
<evidence type="ECO:0000313" key="2">
    <source>
        <dbReference type="Proteomes" id="UP000195105"/>
    </source>
</evidence>
<dbReference type="InterPro" id="IPR002347">
    <property type="entry name" value="SDR_fam"/>
</dbReference>